<sequence length="300" mass="34077">MTQQPWIDSLEHRFADVNGTTLHYVTAGEGPTLLFIHGFPEFWFGWEAQLRALSDHYRVVAVDMRGYNLSGKSPDVASYRSRVLVEDLQQFIAHLDAGPVFVVAHDWGGVIAWDHAARYPQQVRKLVIINAPHPCLMYRELKDNAAQRKASEYVLVFRQERAEALLAENRYARLQRMFDTWGVGGREVSDATRDAYVEAWSQPGALTGSLNWYRASRLHAPGPDSEGIDGFEIDSGNHRVDVPTLVIWGMRDTALLPGLLDGLDEYVSDLRVERIEEGSHWVHHEFPDRVNARLRAFLGD</sequence>
<accession>A0A1I3IC96</accession>
<evidence type="ECO:0000313" key="3">
    <source>
        <dbReference type="EMBL" id="SFI45566.1"/>
    </source>
</evidence>
<evidence type="ECO:0000259" key="2">
    <source>
        <dbReference type="Pfam" id="PF00561"/>
    </source>
</evidence>
<dbReference type="InterPro" id="IPR000639">
    <property type="entry name" value="Epox_hydrolase-like"/>
</dbReference>
<evidence type="ECO:0000256" key="1">
    <source>
        <dbReference type="ARBA" id="ARBA00022801"/>
    </source>
</evidence>
<keyword evidence="4" id="KW-1185">Reference proteome</keyword>
<dbReference type="STRING" id="420953.SAMN05192543_103163"/>
<dbReference type="RefSeq" id="WP_091011101.1">
    <property type="nucleotide sequence ID" value="NZ_CP041745.1"/>
</dbReference>
<dbReference type="InterPro" id="IPR000073">
    <property type="entry name" value="AB_hydrolase_1"/>
</dbReference>
<keyword evidence="1" id="KW-0378">Hydrolase</keyword>
<dbReference type="AlphaFoldDB" id="A0A1I3IC96"/>
<dbReference type="EMBL" id="FOQU01000003">
    <property type="protein sequence ID" value="SFI45566.1"/>
    <property type="molecule type" value="Genomic_DNA"/>
</dbReference>
<name>A0A1I3IC96_9BURK</name>
<dbReference type="InterPro" id="IPR029058">
    <property type="entry name" value="AB_hydrolase_fold"/>
</dbReference>
<protein>
    <submittedName>
        <fullName evidence="3">Pimeloyl-ACP methyl ester carboxylesterase</fullName>
    </submittedName>
</protein>
<proteinExistence type="predicted"/>
<organism evidence="3 4">
    <name type="scientific">Paraburkholderia megapolitana</name>
    <dbReference type="NCBI Taxonomy" id="420953"/>
    <lineage>
        <taxon>Bacteria</taxon>
        <taxon>Pseudomonadati</taxon>
        <taxon>Pseudomonadota</taxon>
        <taxon>Betaproteobacteria</taxon>
        <taxon>Burkholderiales</taxon>
        <taxon>Burkholderiaceae</taxon>
        <taxon>Paraburkholderia</taxon>
    </lineage>
</organism>
<dbReference type="SUPFAM" id="SSF53474">
    <property type="entry name" value="alpha/beta-Hydrolases"/>
    <property type="match status" value="1"/>
</dbReference>
<dbReference type="Gene3D" id="3.40.50.1820">
    <property type="entry name" value="alpha/beta hydrolase"/>
    <property type="match status" value="1"/>
</dbReference>
<reference evidence="3 4" key="1">
    <citation type="submission" date="2016-10" db="EMBL/GenBank/DDBJ databases">
        <authorList>
            <person name="de Groot N.N."/>
        </authorList>
    </citation>
    <scope>NUCLEOTIDE SEQUENCE [LARGE SCALE GENOMIC DNA]</scope>
    <source>
        <strain evidence="3 4">LMG 23650</strain>
    </source>
</reference>
<dbReference type="PRINTS" id="PR00412">
    <property type="entry name" value="EPOXHYDRLASE"/>
</dbReference>
<gene>
    <name evidence="3" type="ORF">SAMN05192543_103163</name>
</gene>
<dbReference type="PANTHER" id="PTHR43329">
    <property type="entry name" value="EPOXIDE HYDROLASE"/>
    <property type="match status" value="1"/>
</dbReference>
<dbReference type="PRINTS" id="PR00111">
    <property type="entry name" value="ABHYDROLASE"/>
</dbReference>
<dbReference type="GO" id="GO:0016787">
    <property type="term" value="F:hydrolase activity"/>
    <property type="evidence" value="ECO:0007669"/>
    <property type="project" value="UniProtKB-KW"/>
</dbReference>
<dbReference type="Pfam" id="PF00561">
    <property type="entry name" value="Abhydrolase_1"/>
    <property type="match status" value="1"/>
</dbReference>
<dbReference type="Proteomes" id="UP000199548">
    <property type="component" value="Unassembled WGS sequence"/>
</dbReference>
<evidence type="ECO:0000313" key="4">
    <source>
        <dbReference type="Proteomes" id="UP000199548"/>
    </source>
</evidence>
<dbReference type="OrthoDB" id="2987348at2"/>
<feature type="domain" description="AB hydrolase-1" evidence="2">
    <location>
        <begin position="31"/>
        <end position="286"/>
    </location>
</feature>